<evidence type="ECO:0000313" key="1">
    <source>
        <dbReference type="EMBL" id="QHT04380.1"/>
    </source>
</evidence>
<reference evidence="1" key="1">
    <citation type="journal article" date="2020" name="Nature">
        <title>Giant virus diversity and host interactions through global metagenomics.</title>
        <authorList>
            <person name="Schulz F."/>
            <person name="Roux S."/>
            <person name="Paez-Espino D."/>
            <person name="Jungbluth S."/>
            <person name="Walsh D.A."/>
            <person name="Denef V.J."/>
            <person name="McMahon K.D."/>
            <person name="Konstantinidis K.T."/>
            <person name="Eloe-Fadrosh E.A."/>
            <person name="Kyrpides N.C."/>
            <person name="Woyke T."/>
        </authorList>
    </citation>
    <scope>NUCLEOTIDE SEQUENCE</scope>
    <source>
        <strain evidence="1">GVMAG-M-3300021185-45</strain>
    </source>
</reference>
<sequence length="358" mass="42295">MDNIDDDWENFLQNDDISIEDEEKYSSVLKNNIIDSQMNNESNIPKCSDIYISTQTKISYLNKNNINIKDIFWKIPILNYSIPKDGVIKKQIKYSSTSLEEVTYIEEQLKNINCYEEQIIEHIDNPEGRIKYKDQRKISIGVCKKDLLSYRSKKKRAFFNCFVLIIRLFHNNEFKEMHVKVFNTGKLEIPGIQSEVILIKLLDSLVNILRPFLGSDTNYINEKTETVLINSNFNCGYFIDRDKLHDILKYKYRINSNFDACSYPGIQCKFYYDRIIEGEQDGQQPKHKDYYEVSFMIFRTGSVLVVGRCCEKALNYIYNFLKNILENEFINIMSSLEDNSTIKKSRKKKIRKRIISFD</sequence>
<proteinExistence type="predicted"/>
<dbReference type="InterPro" id="IPR012295">
    <property type="entry name" value="TBP_dom_sf"/>
</dbReference>
<dbReference type="EMBL" id="MN739427">
    <property type="protein sequence ID" value="QHT04380.1"/>
    <property type="molecule type" value="Genomic_DNA"/>
</dbReference>
<dbReference type="Gene3D" id="3.30.310.10">
    <property type="entry name" value="TATA-Binding Protein"/>
    <property type="match status" value="2"/>
</dbReference>
<protein>
    <submittedName>
        <fullName evidence="1">Uncharacterized protein</fullName>
    </submittedName>
</protein>
<accession>A0A6C0CKG6</accession>
<name>A0A6C0CKG6_9ZZZZ</name>
<organism evidence="1">
    <name type="scientific">viral metagenome</name>
    <dbReference type="NCBI Taxonomy" id="1070528"/>
    <lineage>
        <taxon>unclassified sequences</taxon>
        <taxon>metagenomes</taxon>
        <taxon>organismal metagenomes</taxon>
    </lineage>
</organism>
<dbReference type="AlphaFoldDB" id="A0A6C0CKG6"/>